<name>A0A4Q7Z008_9BACT</name>
<accession>A0A4Q7Z008</accession>
<dbReference type="EMBL" id="SHKW01000001">
    <property type="protein sequence ID" value="RZU43537.1"/>
    <property type="molecule type" value="Genomic_DNA"/>
</dbReference>
<evidence type="ECO:0000313" key="2">
    <source>
        <dbReference type="EMBL" id="RZU43537.1"/>
    </source>
</evidence>
<keyword evidence="3" id="KW-1185">Reference proteome</keyword>
<feature type="signal peptide" evidence="1">
    <location>
        <begin position="1"/>
        <end position="22"/>
    </location>
</feature>
<protein>
    <submittedName>
        <fullName evidence="2">Uncharacterized protein</fullName>
    </submittedName>
</protein>
<gene>
    <name evidence="2" type="ORF">BDD14_5206</name>
</gene>
<sequence>MRFILKSFAMLFLVLNCIPSRAADKAAIDEQQLIQLEQRAEQANPRDQCFLYTELVSVMTDVAGRQLRDGDPDRATATLKKIAGYAQRIQNSLTHDAKRLKNAEKLMHDTTYRLNQYLHSAAYEDRPTLQATLKQLNQVQTQLLTQVFSR</sequence>
<organism evidence="2 3">
    <name type="scientific">Edaphobacter modestus</name>
    <dbReference type="NCBI Taxonomy" id="388466"/>
    <lineage>
        <taxon>Bacteria</taxon>
        <taxon>Pseudomonadati</taxon>
        <taxon>Acidobacteriota</taxon>
        <taxon>Terriglobia</taxon>
        <taxon>Terriglobales</taxon>
        <taxon>Acidobacteriaceae</taxon>
        <taxon>Edaphobacter</taxon>
    </lineage>
</organism>
<feature type="chain" id="PRO_5020512545" evidence="1">
    <location>
        <begin position="23"/>
        <end position="150"/>
    </location>
</feature>
<reference evidence="2 3" key="1">
    <citation type="submission" date="2019-02" db="EMBL/GenBank/DDBJ databases">
        <title>Genomic Encyclopedia of Archaeal and Bacterial Type Strains, Phase II (KMG-II): from individual species to whole genera.</title>
        <authorList>
            <person name="Goeker M."/>
        </authorList>
    </citation>
    <scope>NUCLEOTIDE SEQUENCE [LARGE SCALE GENOMIC DNA]</scope>
    <source>
        <strain evidence="2 3">DSM 18101</strain>
    </source>
</reference>
<evidence type="ECO:0000256" key="1">
    <source>
        <dbReference type="SAM" id="SignalP"/>
    </source>
</evidence>
<dbReference type="AlphaFoldDB" id="A0A4Q7Z008"/>
<comment type="caution">
    <text evidence="2">The sequence shown here is derived from an EMBL/GenBank/DDBJ whole genome shotgun (WGS) entry which is preliminary data.</text>
</comment>
<dbReference type="OrthoDB" id="120023at2"/>
<dbReference type="RefSeq" id="WP_130422171.1">
    <property type="nucleotide sequence ID" value="NZ_SHKW01000001.1"/>
</dbReference>
<evidence type="ECO:0000313" key="3">
    <source>
        <dbReference type="Proteomes" id="UP000292958"/>
    </source>
</evidence>
<dbReference type="Proteomes" id="UP000292958">
    <property type="component" value="Unassembled WGS sequence"/>
</dbReference>
<keyword evidence="1" id="KW-0732">Signal</keyword>
<proteinExistence type="predicted"/>